<reference evidence="2 3" key="1">
    <citation type="submission" date="2018-09" db="EMBL/GenBank/DDBJ databases">
        <authorList>
            <person name="Li J."/>
        </authorList>
    </citation>
    <scope>NUCLEOTIDE SEQUENCE [LARGE SCALE GENOMIC DNA]</scope>
    <source>
        <strain evidence="2 3">2129</strain>
    </source>
</reference>
<evidence type="ECO:0000256" key="1">
    <source>
        <dbReference type="SAM" id="MobiDB-lite"/>
    </source>
</evidence>
<gene>
    <name evidence="2" type="ORF">D5R93_03575</name>
</gene>
<dbReference type="Proteomes" id="UP000273001">
    <property type="component" value="Chromosome"/>
</dbReference>
<dbReference type="RefSeq" id="WP_120203856.1">
    <property type="nucleotide sequence ID" value="NZ_CP032514.1"/>
</dbReference>
<dbReference type="SUPFAM" id="SSF46689">
    <property type="entry name" value="Homeodomain-like"/>
    <property type="match status" value="1"/>
</dbReference>
<dbReference type="InterPro" id="IPR009057">
    <property type="entry name" value="Homeodomain-like_sf"/>
</dbReference>
<organism evidence="2 3">
    <name type="scientific">Actinomyces lilanjuaniae</name>
    <dbReference type="NCBI Taxonomy" id="2321394"/>
    <lineage>
        <taxon>Bacteria</taxon>
        <taxon>Bacillati</taxon>
        <taxon>Actinomycetota</taxon>
        <taxon>Actinomycetes</taxon>
        <taxon>Actinomycetales</taxon>
        <taxon>Actinomycetaceae</taxon>
        <taxon>Actinomyces</taxon>
    </lineage>
</organism>
<proteinExistence type="predicted"/>
<keyword evidence="3" id="KW-1185">Reference proteome</keyword>
<protein>
    <submittedName>
        <fullName evidence="2">TetR/AcrR family transcriptional regulator</fullName>
    </submittedName>
</protein>
<evidence type="ECO:0000313" key="3">
    <source>
        <dbReference type="Proteomes" id="UP000273001"/>
    </source>
</evidence>
<accession>A0ABM6Z2A8</accession>
<feature type="region of interest" description="Disordered" evidence="1">
    <location>
        <begin position="185"/>
        <end position="209"/>
    </location>
</feature>
<dbReference type="Gene3D" id="1.10.357.10">
    <property type="entry name" value="Tetracycline Repressor, domain 2"/>
    <property type="match status" value="1"/>
</dbReference>
<dbReference type="EMBL" id="CP032514">
    <property type="protein sequence ID" value="AYD89373.1"/>
    <property type="molecule type" value="Genomic_DNA"/>
</dbReference>
<dbReference type="SUPFAM" id="SSF48498">
    <property type="entry name" value="Tetracyclin repressor-like, C-terminal domain"/>
    <property type="match status" value="1"/>
</dbReference>
<name>A0ABM6Z2A8_9ACTO</name>
<evidence type="ECO:0000313" key="2">
    <source>
        <dbReference type="EMBL" id="AYD89373.1"/>
    </source>
</evidence>
<sequence length="238" mass="25740">MTHHAGNSEPVGGFTRDDVVAAALDIGIDTFTLGKVARRLGVRPSDLRRAVSSREDLVSACLERVTSDLRLPRAGLAWPDYLRHLADALWAVLERHPGLDHTLVDLPWAYLPFVPVAKKSHAALVAGGLGPHEAYLGLDYLVATVLTAHRRASAMRAPVEDVAGAQEGLRGVDVATRMWDERFGQPGASFGTEVRDSSSPGGGATRTSLYVRRTPGWRAALSRTRWRSSSRGCARSGR</sequence>
<dbReference type="InterPro" id="IPR036271">
    <property type="entry name" value="Tet_transcr_reg_TetR-rel_C_sf"/>
</dbReference>